<name>A0ACB8S4A0_9AGAM</name>
<accession>A0ACB8S4A0</accession>
<evidence type="ECO:0000313" key="2">
    <source>
        <dbReference type="Proteomes" id="UP000814033"/>
    </source>
</evidence>
<comment type="caution">
    <text evidence="1">The sequence shown here is derived from an EMBL/GenBank/DDBJ whole genome shotgun (WGS) entry which is preliminary data.</text>
</comment>
<proteinExistence type="predicted"/>
<dbReference type="Proteomes" id="UP000814033">
    <property type="component" value="Unassembled WGS sequence"/>
</dbReference>
<protein>
    <submittedName>
        <fullName evidence="1">Uncharacterized protein</fullName>
    </submittedName>
</protein>
<organism evidence="1 2">
    <name type="scientific">Auriscalpium vulgare</name>
    <dbReference type="NCBI Taxonomy" id="40419"/>
    <lineage>
        <taxon>Eukaryota</taxon>
        <taxon>Fungi</taxon>
        <taxon>Dikarya</taxon>
        <taxon>Basidiomycota</taxon>
        <taxon>Agaricomycotina</taxon>
        <taxon>Agaricomycetes</taxon>
        <taxon>Russulales</taxon>
        <taxon>Auriscalpiaceae</taxon>
        <taxon>Auriscalpium</taxon>
    </lineage>
</organism>
<dbReference type="EMBL" id="MU275854">
    <property type="protein sequence ID" value="KAI0051185.1"/>
    <property type="molecule type" value="Genomic_DNA"/>
</dbReference>
<sequence>MGVLWARRESCHGVAVPKRARKGVYKLHGAAFDAHMAALLAAGLEEAERTAKRKTDG</sequence>
<reference evidence="1" key="2">
    <citation type="journal article" date="2022" name="New Phytol.">
        <title>Evolutionary transition to the ectomycorrhizal habit in the genomes of a hyperdiverse lineage of mushroom-forming fungi.</title>
        <authorList>
            <person name="Looney B."/>
            <person name="Miyauchi S."/>
            <person name="Morin E."/>
            <person name="Drula E."/>
            <person name="Courty P.E."/>
            <person name="Kohler A."/>
            <person name="Kuo A."/>
            <person name="LaButti K."/>
            <person name="Pangilinan J."/>
            <person name="Lipzen A."/>
            <person name="Riley R."/>
            <person name="Andreopoulos W."/>
            <person name="He G."/>
            <person name="Johnson J."/>
            <person name="Nolan M."/>
            <person name="Tritt A."/>
            <person name="Barry K.W."/>
            <person name="Grigoriev I.V."/>
            <person name="Nagy L.G."/>
            <person name="Hibbett D."/>
            <person name="Henrissat B."/>
            <person name="Matheny P.B."/>
            <person name="Labbe J."/>
            <person name="Martin F.M."/>
        </authorList>
    </citation>
    <scope>NUCLEOTIDE SEQUENCE</scope>
    <source>
        <strain evidence="1">FP105234-sp</strain>
    </source>
</reference>
<gene>
    <name evidence="1" type="ORF">FA95DRAFT_1554758</name>
</gene>
<reference evidence="1" key="1">
    <citation type="submission" date="2021-02" db="EMBL/GenBank/DDBJ databases">
        <authorList>
            <consortium name="DOE Joint Genome Institute"/>
            <person name="Ahrendt S."/>
            <person name="Looney B.P."/>
            <person name="Miyauchi S."/>
            <person name="Morin E."/>
            <person name="Drula E."/>
            <person name="Courty P.E."/>
            <person name="Chicoki N."/>
            <person name="Fauchery L."/>
            <person name="Kohler A."/>
            <person name="Kuo A."/>
            <person name="Labutti K."/>
            <person name="Pangilinan J."/>
            <person name="Lipzen A."/>
            <person name="Riley R."/>
            <person name="Andreopoulos W."/>
            <person name="He G."/>
            <person name="Johnson J."/>
            <person name="Barry K.W."/>
            <person name="Grigoriev I.V."/>
            <person name="Nagy L."/>
            <person name="Hibbett D."/>
            <person name="Henrissat B."/>
            <person name="Matheny P.B."/>
            <person name="Labbe J."/>
            <person name="Martin F."/>
        </authorList>
    </citation>
    <scope>NUCLEOTIDE SEQUENCE</scope>
    <source>
        <strain evidence="1">FP105234-sp</strain>
    </source>
</reference>
<evidence type="ECO:0000313" key="1">
    <source>
        <dbReference type="EMBL" id="KAI0051185.1"/>
    </source>
</evidence>
<keyword evidence="2" id="KW-1185">Reference proteome</keyword>